<comment type="subcellular location">
    <subcellularLocation>
        <location evidence="1 12">Cell membrane</location>
        <topology evidence="1 12">Multi-pass membrane protein</topology>
    </subcellularLocation>
</comment>
<evidence type="ECO:0000256" key="12">
    <source>
        <dbReference type="HAMAP-Rule" id="MF_01464"/>
    </source>
</evidence>
<comment type="similarity">
    <text evidence="11">In the N-terminal section; belongs to the SecD/SecF family. SecD subfamily.</text>
</comment>
<evidence type="ECO:0000313" key="14">
    <source>
        <dbReference type="EMBL" id="SNS33877.1"/>
    </source>
</evidence>
<dbReference type="AlphaFoldDB" id="A0A239DND4"/>
<feature type="transmembrane region" description="Helical" evidence="12">
    <location>
        <begin position="127"/>
        <end position="144"/>
    </location>
</feature>
<keyword evidence="6 12" id="KW-1133">Transmembrane helix</keyword>
<accession>A0A239DND4</accession>
<evidence type="ECO:0000256" key="1">
    <source>
        <dbReference type="ARBA" id="ARBA00004651"/>
    </source>
</evidence>
<gene>
    <name evidence="12" type="primary">secF</name>
    <name evidence="14" type="ORF">SAMN05446037_100855</name>
</gene>
<evidence type="ECO:0000256" key="6">
    <source>
        <dbReference type="ARBA" id="ARBA00022989"/>
    </source>
</evidence>
<dbReference type="InterPro" id="IPR022646">
    <property type="entry name" value="SecD/SecF_CS"/>
</dbReference>
<dbReference type="Pfam" id="PF07549">
    <property type="entry name" value="Sec_GG"/>
    <property type="match status" value="1"/>
</dbReference>
<dbReference type="GO" id="GO:0006605">
    <property type="term" value="P:protein targeting"/>
    <property type="evidence" value="ECO:0007669"/>
    <property type="project" value="UniProtKB-UniRule"/>
</dbReference>
<dbReference type="InterPro" id="IPR005665">
    <property type="entry name" value="SecF_bac"/>
</dbReference>
<dbReference type="PANTHER" id="PTHR30081:SF8">
    <property type="entry name" value="PROTEIN TRANSLOCASE SUBUNIT SECF"/>
    <property type="match status" value="1"/>
</dbReference>
<keyword evidence="15" id="KW-1185">Reference proteome</keyword>
<evidence type="ECO:0000259" key="13">
    <source>
        <dbReference type="Pfam" id="PF02355"/>
    </source>
</evidence>
<dbReference type="FunFam" id="1.20.1640.10:FF:000024">
    <property type="entry name" value="Multifunctional fusion protein"/>
    <property type="match status" value="1"/>
</dbReference>
<proteinExistence type="inferred from homology"/>
<protein>
    <recommendedName>
        <fullName evidence="12">Protein-export membrane protein SecF</fullName>
    </recommendedName>
</protein>
<dbReference type="GO" id="GO:0005886">
    <property type="term" value="C:plasma membrane"/>
    <property type="evidence" value="ECO:0007669"/>
    <property type="project" value="UniProtKB-SubCell"/>
</dbReference>
<dbReference type="GO" id="GO:0043952">
    <property type="term" value="P:protein transport by the Sec complex"/>
    <property type="evidence" value="ECO:0007669"/>
    <property type="project" value="UniProtKB-UniRule"/>
</dbReference>
<feature type="transmembrane region" description="Helical" evidence="12">
    <location>
        <begin position="178"/>
        <end position="199"/>
    </location>
</feature>
<evidence type="ECO:0000256" key="8">
    <source>
        <dbReference type="ARBA" id="ARBA00023136"/>
    </source>
</evidence>
<evidence type="ECO:0000256" key="5">
    <source>
        <dbReference type="ARBA" id="ARBA00022927"/>
    </source>
</evidence>
<keyword evidence="3 12" id="KW-1003">Cell membrane</keyword>
<feature type="transmembrane region" description="Helical" evidence="12">
    <location>
        <begin position="12"/>
        <end position="34"/>
    </location>
</feature>
<dbReference type="InterPro" id="IPR055344">
    <property type="entry name" value="SecD_SecF_C_bact"/>
</dbReference>
<dbReference type="InterPro" id="IPR048634">
    <property type="entry name" value="SecD_SecF_C"/>
</dbReference>
<dbReference type="NCBIfam" id="TIGR00916">
    <property type="entry name" value="2A0604s01"/>
    <property type="match status" value="1"/>
</dbReference>
<keyword evidence="5 12" id="KW-0653">Protein transport</keyword>
<sequence>MKIIENKTKWFSISAIIIVLGLVLAIINGMNFGIDFTGGSLMEIELHQQIEVAEIREIINQYDTNANISLLGPDRTIVQIRTINDFDSQVRAEIFNQFKEKYDLPENEPLRAEQFGPAIGKEIQNRAFLSMIISAIGMLIYITFRFELRFGLAAIAALLHDILVVVAVYSIFRIPVNSPFVAAMLTILGYSINDTIVVFDRIRENLKTMKKSNFAQVANDSITQTITRSINTSLTTLVTIVALYILGVEQIREFALPLIAGVLSGTYSSIFIAAPVWVMLKEKQNRKFVYKPNHE</sequence>
<dbReference type="Proteomes" id="UP000198304">
    <property type="component" value="Unassembled WGS sequence"/>
</dbReference>
<keyword evidence="8 12" id="KW-0472">Membrane</keyword>
<dbReference type="GO" id="GO:0015450">
    <property type="term" value="F:protein-transporting ATPase activity"/>
    <property type="evidence" value="ECO:0007669"/>
    <property type="project" value="InterPro"/>
</dbReference>
<dbReference type="Gene3D" id="1.20.1640.10">
    <property type="entry name" value="Multidrug efflux transporter AcrB transmembrane domain"/>
    <property type="match status" value="1"/>
</dbReference>
<evidence type="ECO:0000313" key="15">
    <source>
        <dbReference type="Proteomes" id="UP000198304"/>
    </source>
</evidence>
<dbReference type="InterPro" id="IPR022813">
    <property type="entry name" value="SecD/SecF_arch_bac"/>
</dbReference>
<dbReference type="EMBL" id="FZOJ01000008">
    <property type="protein sequence ID" value="SNS33877.1"/>
    <property type="molecule type" value="Genomic_DNA"/>
</dbReference>
<comment type="function">
    <text evidence="9 12">Part of the Sec protein translocase complex. Interacts with the SecYEG preprotein conducting channel. SecDF uses the proton motive force (PMF) to complete protein translocation after the ATP-dependent function of SecA.</text>
</comment>
<dbReference type="Pfam" id="PF02355">
    <property type="entry name" value="SecD_SecF_C"/>
    <property type="match status" value="1"/>
</dbReference>
<keyword evidence="2 12" id="KW-0813">Transport</keyword>
<dbReference type="HAMAP" id="MF_01464_B">
    <property type="entry name" value="SecF_B"/>
    <property type="match status" value="1"/>
</dbReference>
<feature type="transmembrane region" description="Helical" evidence="12">
    <location>
        <begin position="254"/>
        <end position="280"/>
    </location>
</feature>
<evidence type="ECO:0000256" key="11">
    <source>
        <dbReference type="ARBA" id="ARBA00061053"/>
    </source>
</evidence>
<evidence type="ECO:0000256" key="2">
    <source>
        <dbReference type="ARBA" id="ARBA00022448"/>
    </source>
</evidence>
<comment type="similarity">
    <text evidence="10">In the C-terminal section; belongs to the SecD/SecF family. SecF subfamily.</text>
</comment>
<name>A0A239DND4_9FIRM</name>
<comment type="similarity">
    <text evidence="12">Belongs to the SecD/SecF family. SecF subfamily.</text>
</comment>
<comment type="subunit">
    <text evidence="12">Forms a complex with SecD. Part of the essential Sec protein translocation apparatus which comprises SecA, SecYEG and auxiliary proteins SecDF. Other proteins may also be involved.</text>
</comment>
<keyword evidence="7 12" id="KW-0811">Translocation</keyword>
<evidence type="ECO:0000256" key="10">
    <source>
        <dbReference type="ARBA" id="ARBA00060856"/>
    </source>
</evidence>
<dbReference type="GO" id="GO:0065002">
    <property type="term" value="P:intracellular protein transmembrane transport"/>
    <property type="evidence" value="ECO:0007669"/>
    <property type="project" value="UniProtKB-UniRule"/>
</dbReference>
<feature type="transmembrane region" description="Helical" evidence="12">
    <location>
        <begin position="230"/>
        <end position="248"/>
    </location>
</feature>
<evidence type="ECO:0000256" key="4">
    <source>
        <dbReference type="ARBA" id="ARBA00022692"/>
    </source>
</evidence>
<organism evidence="14 15">
    <name type="scientific">Anaerovirgula multivorans</name>
    <dbReference type="NCBI Taxonomy" id="312168"/>
    <lineage>
        <taxon>Bacteria</taxon>
        <taxon>Bacillati</taxon>
        <taxon>Bacillota</taxon>
        <taxon>Clostridia</taxon>
        <taxon>Peptostreptococcales</taxon>
        <taxon>Natronincolaceae</taxon>
        <taxon>Anaerovirgula</taxon>
    </lineage>
</organism>
<dbReference type="SUPFAM" id="SSF82866">
    <property type="entry name" value="Multidrug efflux transporter AcrB transmembrane domain"/>
    <property type="match status" value="1"/>
</dbReference>
<evidence type="ECO:0000256" key="9">
    <source>
        <dbReference type="ARBA" id="ARBA00059018"/>
    </source>
</evidence>
<feature type="domain" description="Protein export membrane protein SecD/SecF C-terminal" evidence="13">
    <location>
        <begin position="106"/>
        <end position="282"/>
    </location>
</feature>
<dbReference type="InterPro" id="IPR022645">
    <property type="entry name" value="SecD/SecF_bac"/>
</dbReference>
<dbReference type="RefSeq" id="WP_242975093.1">
    <property type="nucleotide sequence ID" value="NZ_FZOJ01000008.1"/>
</dbReference>
<keyword evidence="4 12" id="KW-0812">Transmembrane</keyword>
<dbReference type="NCBIfam" id="TIGR00966">
    <property type="entry name" value="transloc_SecF"/>
    <property type="match status" value="1"/>
</dbReference>
<feature type="transmembrane region" description="Helical" evidence="12">
    <location>
        <begin position="151"/>
        <end position="172"/>
    </location>
</feature>
<evidence type="ECO:0000256" key="7">
    <source>
        <dbReference type="ARBA" id="ARBA00023010"/>
    </source>
</evidence>
<reference evidence="14 15" key="1">
    <citation type="submission" date="2017-06" db="EMBL/GenBank/DDBJ databases">
        <authorList>
            <person name="Kim H.J."/>
            <person name="Triplett B.A."/>
        </authorList>
    </citation>
    <scope>NUCLEOTIDE SEQUENCE [LARGE SCALE GENOMIC DNA]</scope>
    <source>
        <strain evidence="14 15">SCA</strain>
    </source>
</reference>
<dbReference type="PANTHER" id="PTHR30081">
    <property type="entry name" value="PROTEIN-EXPORT MEMBRANE PROTEIN SEC"/>
    <property type="match status" value="1"/>
</dbReference>
<dbReference type="PRINTS" id="PR01755">
    <property type="entry name" value="SECFTRNLCASE"/>
</dbReference>
<evidence type="ECO:0000256" key="3">
    <source>
        <dbReference type="ARBA" id="ARBA00022475"/>
    </source>
</evidence>